<gene>
    <name evidence="2" type="ORF">E6W39_19730</name>
</gene>
<keyword evidence="3" id="KW-1185">Reference proteome</keyword>
<feature type="transmembrane region" description="Helical" evidence="1">
    <location>
        <begin position="24"/>
        <end position="44"/>
    </location>
</feature>
<name>A0A540W6U1_9ACTN</name>
<evidence type="ECO:0000313" key="3">
    <source>
        <dbReference type="Proteomes" id="UP000319103"/>
    </source>
</evidence>
<dbReference type="AlphaFoldDB" id="A0A540W6U1"/>
<keyword evidence="1" id="KW-0472">Membrane</keyword>
<organism evidence="2 3">
    <name type="scientific">Kitasatospora acidiphila</name>
    <dbReference type="NCBI Taxonomy" id="2567942"/>
    <lineage>
        <taxon>Bacteria</taxon>
        <taxon>Bacillati</taxon>
        <taxon>Actinomycetota</taxon>
        <taxon>Actinomycetes</taxon>
        <taxon>Kitasatosporales</taxon>
        <taxon>Streptomycetaceae</taxon>
        <taxon>Kitasatospora</taxon>
    </lineage>
</organism>
<proteinExistence type="predicted"/>
<keyword evidence="1" id="KW-1133">Transmembrane helix</keyword>
<evidence type="ECO:0000256" key="1">
    <source>
        <dbReference type="SAM" id="Phobius"/>
    </source>
</evidence>
<dbReference type="OrthoDB" id="4351178at2"/>
<evidence type="ECO:0000313" key="2">
    <source>
        <dbReference type="EMBL" id="TQF04054.1"/>
    </source>
</evidence>
<reference evidence="2 3" key="1">
    <citation type="submission" date="2019-06" db="EMBL/GenBank/DDBJ databases">
        <title>Description of Kitasatospora acidophila sp. nov. isolated from pine grove soil, and reclassification of Streptomyces novaecaesareae to Kitasatospora novaeceasareae comb. nov.</title>
        <authorList>
            <person name="Kim M.J."/>
        </authorList>
    </citation>
    <scope>NUCLEOTIDE SEQUENCE [LARGE SCALE GENOMIC DNA]</scope>
    <source>
        <strain evidence="2 3">MMS16-CNU292</strain>
    </source>
</reference>
<keyword evidence="1" id="KW-0812">Transmembrane</keyword>
<dbReference type="Proteomes" id="UP000319103">
    <property type="component" value="Unassembled WGS sequence"/>
</dbReference>
<dbReference type="EMBL" id="VIGB01000003">
    <property type="protein sequence ID" value="TQF04054.1"/>
    <property type="molecule type" value="Genomic_DNA"/>
</dbReference>
<dbReference type="RefSeq" id="WP_141634646.1">
    <property type="nucleotide sequence ID" value="NZ_VIGB01000003.1"/>
</dbReference>
<sequence length="152" mass="16421">MTDWTELATDDGVTGHDQRRKRRWLIPTTLVVVAAGAALGVTLFPGKARPPIMNPSPAVQLRAMDVAAKTPNLGSEADYTRAFDTLSARCQEQGQALADEVGSVLWLLNHNGITDENHLTVMQHLAAPLPIGAKQLCAQVGDGYVSRREEHA</sequence>
<comment type="caution">
    <text evidence="2">The sequence shown here is derived from an EMBL/GenBank/DDBJ whole genome shotgun (WGS) entry which is preliminary data.</text>
</comment>
<protein>
    <submittedName>
        <fullName evidence="2">Uncharacterized protein</fullName>
    </submittedName>
</protein>
<accession>A0A540W6U1</accession>